<keyword evidence="2" id="KW-1185">Reference proteome</keyword>
<evidence type="ECO:0000313" key="1">
    <source>
        <dbReference type="EMBL" id="EOB01139.1"/>
    </source>
</evidence>
<organism evidence="1 2">
    <name type="scientific">Anas platyrhynchos</name>
    <name type="common">Mallard</name>
    <name type="synonym">Anas boschas</name>
    <dbReference type="NCBI Taxonomy" id="8839"/>
    <lineage>
        <taxon>Eukaryota</taxon>
        <taxon>Metazoa</taxon>
        <taxon>Chordata</taxon>
        <taxon>Craniata</taxon>
        <taxon>Vertebrata</taxon>
        <taxon>Euteleostomi</taxon>
        <taxon>Archelosauria</taxon>
        <taxon>Archosauria</taxon>
        <taxon>Dinosauria</taxon>
        <taxon>Saurischia</taxon>
        <taxon>Theropoda</taxon>
        <taxon>Coelurosauria</taxon>
        <taxon>Aves</taxon>
        <taxon>Neognathae</taxon>
        <taxon>Galloanserae</taxon>
        <taxon>Anseriformes</taxon>
        <taxon>Anatidae</taxon>
        <taxon>Anatinae</taxon>
        <taxon>Anas</taxon>
    </lineage>
</organism>
<dbReference type="Proteomes" id="UP000296049">
    <property type="component" value="Unassembled WGS sequence"/>
</dbReference>
<dbReference type="AlphaFoldDB" id="R0L677"/>
<sequence>MGTAAADIVVKNMETNSVAQSVPPHEPWRPSIFLLDVHCLSDNKLPPSCRPESFYARREEQTTTDWLPSMGMPSASTQPCNRGKPCYPAMAAL</sequence>
<reference evidence="2" key="1">
    <citation type="journal article" date="2013" name="Nat. Genet.">
        <title>The duck genome and transcriptome provide insight into an avian influenza virus reservoir species.</title>
        <authorList>
            <person name="Huang Y."/>
            <person name="Li Y."/>
            <person name="Burt D.W."/>
            <person name="Chen H."/>
            <person name="Zhang Y."/>
            <person name="Qian W."/>
            <person name="Kim H."/>
            <person name="Gan S."/>
            <person name="Zhao Y."/>
            <person name="Li J."/>
            <person name="Yi K."/>
            <person name="Feng H."/>
            <person name="Zhu P."/>
            <person name="Li B."/>
            <person name="Liu Q."/>
            <person name="Fairley S."/>
            <person name="Magor K.E."/>
            <person name="Du Z."/>
            <person name="Hu X."/>
            <person name="Goodman L."/>
            <person name="Tafer H."/>
            <person name="Vignal A."/>
            <person name="Lee T."/>
            <person name="Kim K.W."/>
            <person name="Sheng Z."/>
            <person name="An Y."/>
            <person name="Searle S."/>
            <person name="Herrero J."/>
            <person name="Groenen M.A."/>
            <person name="Crooijmans R.P."/>
            <person name="Faraut T."/>
            <person name="Cai Q."/>
            <person name="Webster R.G."/>
            <person name="Aldridge J.R."/>
            <person name="Warren W.C."/>
            <person name="Bartschat S."/>
            <person name="Kehr S."/>
            <person name="Marz M."/>
            <person name="Stadler P.F."/>
            <person name="Smith J."/>
            <person name="Kraus R.H."/>
            <person name="Zhao Y."/>
            <person name="Ren L."/>
            <person name="Fei J."/>
            <person name="Morisson M."/>
            <person name="Kaiser P."/>
            <person name="Griffin D.K."/>
            <person name="Rao M."/>
            <person name="Pitel F."/>
            <person name="Wang J."/>
            <person name="Li N."/>
        </authorList>
    </citation>
    <scope>NUCLEOTIDE SEQUENCE [LARGE SCALE GENOMIC DNA]</scope>
</reference>
<name>R0L677_ANAPL</name>
<dbReference type="EMBL" id="KB743116">
    <property type="protein sequence ID" value="EOB01139.1"/>
    <property type="molecule type" value="Genomic_DNA"/>
</dbReference>
<evidence type="ECO:0000313" key="2">
    <source>
        <dbReference type="Proteomes" id="UP000296049"/>
    </source>
</evidence>
<gene>
    <name evidence="1" type="ORF">Anapl_11516</name>
</gene>
<proteinExistence type="predicted"/>
<protein>
    <submittedName>
        <fullName evidence="1">Uncharacterized protein</fullName>
    </submittedName>
</protein>
<accession>R0L677</accession>